<dbReference type="PANTHER" id="PTHR23402">
    <property type="entry name" value="PROTEASE FAMILY C15 PYROGLUTAMYL-PEPTIDASE I-RELATED"/>
    <property type="match status" value="1"/>
</dbReference>
<comment type="subcellular location">
    <subcellularLocation>
        <location evidence="3 9">Cytoplasm</location>
    </subcellularLocation>
</comment>
<dbReference type="PANTHER" id="PTHR23402:SF1">
    <property type="entry name" value="PYROGLUTAMYL-PEPTIDASE I"/>
    <property type="match status" value="1"/>
</dbReference>
<gene>
    <name evidence="9" type="primary">pcp</name>
    <name evidence="12" type="ORF">ATF69_4309</name>
</gene>
<evidence type="ECO:0000256" key="10">
    <source>
        <dbReference type="PROSITE-ProRule" id="PRU10076"/>
    </source>
</evidence>
<evidence type="ECO:0000256" key="4">
    <source>
        <dbReference type="ARBA" id="ARBA00006641"/>
    </source>
</evidence>
<evidence type="ECO:0000256" key="8">
    <source>
        <dbReference type="ARBA" id="ARBA00022807"/>
    </source>
</evidence>
<evidence type="ECO:0000256" key="6">
    <source>
        <dbReference type="ARBA" id="ARBA00022670"/>
    </source>
</evidence>
<evidence type="ECO:0000256" key="1">
    <source>
        <dbReference type="ARBA" id="ARBA00001770"/>
    </source>
</evidence>
<dbReference type="PROSITE" id="PS01333">
    <property type="entry name" value="PYRASE_GLU"/>
    <property type="match status" value="1"/>
</dbReference>
<feature type="active site" evidence="9">
    <location>
        <position position="181"/>
    </location>
</feature>
<comment type="subunit">
    <text evidence="9">Homotetramer.</text>
</comment>
<evidence type="ECO:0000313" key="12">
    <source>
        <dbReference type="EMBL" id="TWG33233.1"/>
    </source>
</evidence>
<comment type="catalytic activity">
    <reaction evidence="1 9 10">
        <text>Release of an N-terminal pyroglutamyl group from a polypeptide, the second amino acid generally not being Pro.</text>
        <dbReference type="EC" id="3.4.19.3"/>
    </reaction>
</comment>
<keyword evidence="5 9" id="KW-0963">Cytoplasm</keyword>
<dbReference type="EMBL" id="VJWE01000018">
    <property type="protein sequence ID" value="TWG33233.1"/>
    <property type="molecule type" value="Genomic_DNA"/>
</dbReference>
<dbReference type="SUPFAM" id="SSF53182">
    <property type="entry name" value="Pyrrolidone carboxyl peptidase (pyroglutamate aminopeptidase)"/>
    <property type="match status" value="1"/>
</dbReference>
<dbReference type="FunFam" id="3.40.630.20:FF:000001">
    <property type="entry name" value="Pyrrolidone-carboxylate peptidase"/>
    <property type="match status" value="1"/>
</dbReference>
<dbReference type="AlphaFoldDB" id="A0A561XAT4"/>
<dbReference type="CDD" id="cd00501">
    <property type="entry name" value="Peptidase_C15"/>
    <property type="match status" value="1"/>
</dbReference>
<sequence length="224" mass="23300">MTSAAHHSAPHAGPTILLTGFDPFGGGAHNPSWLIAQALHGQRIAGHQVVAAQLPTVFGQSLQRLQSLLLEHRPTVTLCLGLAGGRAALSIERIGININDARIPDNGGAQPIDTPVQPGGPAAYFASLPIKAMLRAVQRAGVPCEVSQTAGTFVCNHVLYGLMHLLAQGIGPEGARGGFVHVPWLSGQGDPHLPLRDMVRGMHAALWAAALTPQDIALQAGATH</sequence>
<dbReference type="InterPro" id="IPR036440">
    <property type="entry name" value="Peptidase_C15-like_sf"/>
</dbReference>
<dbReference type="PRINTS" id="PR00706">
    <property type="entry name" value="PYROGLUPTASE"/>
</dbReference>
<dbReference type="Pfam" id="PF01470">
    <property type="entry name" value="Peptidase_C15"/>
    <property type="match status" value="1"/>
</dbReference>
<dbReference type="InterPro" id="IPR029762">
    <property type="entry name" value="PGP-I_bact-type"/>
</dbReference>
<dbReference type="InterPro" id="IPR000816">
    <property type="entry name" value="Peptidase_C15"/>
</dbReference>
<dbReference type="GO" id="GO:0006508">
    <property type="term" value="P:proteolysis"/>
    <property type="evidence" value="ECO:0007669"/>
    <property type="project" value="UniProtKB-KW"/>
</dbReference>
<feature type="active site" evidence="9 11">
    <location>
        <position position="155"/>
    </location>
</feature>
<dbReference type="Proteomes" id="UP000321485">
    <property type="component" value="Unassembled WGS sequence"/>
</dbReference>
<evidence type="ECO:0000313" key="13">
    <source>
        <dbReference type="Proteomes" id="UP000321485"/>
    </source>
</evidence>
<keyword evidence="7 9" id="KW-0378">Hydrolase</keyword>
<keyword evidence="6 9" id="KW-0645">Protease</keyword>
<protein>
    <recommendedName>
        <fullName evidence="9">Pyrrolidone-carboxylate peptidase</fullName>
        <ecNumber evidence="9">3.4.19.3</ecNumber>
    </recommendedName>
    <alternativeName>
        <fullName evidence="9">5-oxoprolyl-peptidase</fullName>
    </alternativeName>
    <alternativeName>
        <fullName evidence="9">Pyroglutamyl-peptidase I</fullName>
        <shortName evidence="9">PGP-I</shortName>
        <shortName evidence="9">Pyrase</shortName>
    </alternativeName>
</protein>
<dbReference type="Gene3D" id="3.40.630.20">
    <property type="entry name" value="Peptidase C15, pyroglutamyl peptidase I-like"/>
    <property type="match status" value="1"/>
</dbReference>
<evidence type="ECO:0000256" key="3">
    <source>
        <dbReference type="ARBA" id="ARBA00004496"/>
    </source>
</evidence>
<dbReference type="GO" id="GO:0016920">
    <property type="term" value="F:pyroglutamyl-peptidase activity"/>
    <property type="evidence" value="ECO:0007669"/>
    <property type="project" value="UniProtKB-UniRule"/>
</dbReference>
<dbReference type="InterPro" id="IPR033694">
    <property type="entry name" value="PGPEP1_Cys_AS"/>
</dbReference>
<proteinExistence type="inferred from homology"/>
<dbReference type="NCBIfam" id="TIGR00504">
    <property type="entry name" value="pyro_pdase"/>
    <property type="match status" value="1"/>
</dbReference>
<reference evidence="12 13" key="1">
    <citation type="journal article" date="2015" name="Stand. Genomic Sci.">
        <title>Genomic Encyclopedia of Bacterial and Archaeal Type Strains, Phase III: the genomes of soil and plant-associated and newly described type strains.</title>
        <authorList>
            <person name="Whitman W.B."/>
            <person name="Woyke T."/>
            <person name="Klenk H.P."/>
            <person name="Zhou Y."/>
            <person name="Lilburn T.G."/>
            <person name="Beck B.J."/>
            <person name="De Vos P."/>
            <person name="Vandamme P."/>
            <person name="Eisen J.A."/>
            <person name="Garrity G."/>
            <person name="Hugenholtz P."/>
            <person name="Kyrpides N.C."/>
        </authorList>
    </citation>
    <scope>NUCLEOTIDE SEQUENCE [LARGE SCALE GENOMIC DNA]</scope>
    <source>
        <strain evidence="12 13">DSM 64</strain>
    </source>
</reference>
<feature type="active site" evidence="9 10">
    <location>
        <position position="92"/>
    </location>
</feature>
<dbReference type="PROSITE" id="PS01334">
    <property type="entry name" value="PYRASE_CYS"/>
    <property type="match status" value="1"/>
</dbReference>
<keyword evidence="8 9" id="KW-0788">Thiol protease</keyword>
<evidence type="ECO:0000256" key="11">
    <source>
        <dbReference type="PROSITE-ProRule" id="PRU10077"/>
    </source>
</evidence>
<dbReference type="PIRSF" id="PIRSF015592">
    <property type="entry name" value="Prld-crbxl_pptds"/>
    <property type="match status" value="1"/>
</dbReference>
<dbReference type="NCBIfam" id="NF009676">
    <property type="entry name" value="PRK13197.1"/>
    <property type="match status" value="1"/>
</dbReference>
<dbReference type="RefSeq" id="WP_146872213.1">
    <property type="nucleotide sequence ID" value="NZ_VJWE01000018.1"/>
</dbReference>
<dbReference type="EC" id="3.4.19.3" evidence="9"/>
<dbReference type="GeneID" id="51113343"/>
<comment type="function">
    <text evidence="2 9">Removes 5-oxoproline from various penultimate amino acid residues except L-proline.</text>
</comment>
<evidence type="ECO:0000256" key="7">
    <source>
        <dbReference type="ARBA" id="ARBA00022801"/>
    </source>
</evidence>
<accession>A0A561XAT4</accession>
<organism evidence="12 13">
    <name type="scientific">Acidovorax delafieldii</name>
    <name type="common">Pseudomonas delafieldii</name>
    <dbReference type="NCBI Taxonomy" id="47920"/>
    <lineage>
        <taxon>Bacteria</taxon>
        <taxon>Pseudomonadati</taxon>
        <taxon>Pseudomonadota</taxon>
        <taxon>Betaproteobacteria</taxon>
        <taxon>Burkholderiales</taxon>
        <taxon>Comamonadaceae</taxon>
        <taxon>Acidovorax</taxon>
    </lineage>
</organism>
<evidence type="ECO:0000256" key="9">
    <source>
        <dbReference type="HAMAP-Rule" id="MF_00417"/>
    </source>
</evidence>
<comment type="caution">
    <text evidence="12">The sequence shown here is derived from an EMBL/GenBank/DDBJ whole genome shotgun (WGS) entry which is preliminary data.</text>
</comment>
<dbReference type="GO" id="GO:0005829">
    <property type="term" value="C:cytosol"/>
    <property type="evidence" value="ECO:0007669"/>
    <property type="project" value="InterPro"/>
</dbReference>
<dbReference type="HAMAP" id="MF_00417">
    <property type="entry name" value="Pyrrolid_peptidase"/>
    <property type="match status" value="1"/>
</dbReference>
<comment type="similarity">
    <text evidence="4 9">Belongs to the peptidase C15 family.</text>
</comment>
<evidence type="ECO:0000256" key="5">
    <source>
        <dbReference type="ARBA" id="ARBA00022490"/>
    </source>
</evidence>
<dbReference type="InterPro" id="IPR033693">
    <property type="entry name" value="PGPEP1_Glu_AS"/>
</dbReference>
<evidence type="ECO:0000256" key="2">
    <source>
        <dbReference type="ARBA" id="ARBA00002280"/>
    </source>
</evidence>
<name>A0A561XAT4_ACIDE</name>
<dbReference type="InterPro" id="IPR016125">
    <property type="entry name" value="Peptidase_C15-like"/>
</dbReference>